<dbReference type="Proteomes" id="UP000440367">
    <property type="component" value="Unassembled WGS sequence"/>
</dbReference>
<accession>A0A6A4DSA0</accession>
<evidence type="ECO:0000313" key="3">
    <source>
        <dbReference type="EMBL" id="KAE9233494.1"/>
    </source>
</evidence>
<gene>
    <name evidence="5" type="ORF">PF001_g9626</name>
    <name evidence="4" type="ORF">PF002_g11679</name>
    <name evidence="3" type="ORF">PF004_g9650</name>
    <name evidence="2" type="ORF">PF006_g9668</name>
    <name evidence="1" type="ORF">PF007_g10596</name>
</gene>
<dbReference type="EMBL" id="QXGC01000479">
    <property type="protein sequence ID" value="KAE9233494.1"/>
    <property type="molecule type" value="Genomic_DNA"/>
</dbReference>
<evidence type="ECO:0000313" key="2">
    <source>
        <dbReference type="EMBL" id="KAE9145476.1"/>
    </source>
</evidence>
<dbReference type="AlphaFoldDB" id="A0A6A4DSA0"/>
<dbReference type="EMBL" id="QXFZ01000505">
    <property type="protein sequence ID" value="KAE9113856.1"/>
    <property type="molecule type" value="Genomic_DNA"/>
</dbReference>
<evidence type="ECO:0000313" key="7">
    <source>
        <dbReference type="Proteomes" id="UP000440367"/>
    </source>
</evidence>
<proteinExistence type="predicted"/>
<dbReference type="Proteomes" id="UP000441208">
    <property type="component" value="Unassembled WGS sequence"/>
</dbReference>
<dbReference type="Proteomes" id="UP000440732">
    <property type="component" value="Unassembled WGS sequence"/>
</dbReference>
<sequence length="96" mass="10270">MAPKLVDVGALAFLGPPHAADFVKFPYVRVTRVNGDLAYMNVIAPNGVAENSTDPIAMTVLHRLAFNDECERLPGSFAGKPVAYIRPAGVDADTWA</sequence>
<protein>
    <submittedName>
        <fullName evidence="5">Uncharacterized protein</fullName>
    </submittedName>
</protein>
<dbReference type="EMBL" id="QXGD01000541">
    <property type="protein sequence ID" value="KAE9234875.1"/>
    <property type="molecule type" value="Genomic_DNA"/>
</dbReference>
<comment type="caution">
    <text evidence="5">The sequence shown here is derived from an EMBL/GenBank/DDBJ whole genome shotgun (WGS) entry which is preliminary data.</text>
</comment>
<evidence type="ECO:0000313" key="4">
    <source>
        <dbReference type="EMBL" id="KAE9234875.1"/>
    </source>
</evidence>
<dbReference type="Proteomes" id="UP000476176">
    <property type="component" value="Unassembled WGS sequence"/>
</dbReference>
<name>A0A6A4DSA0_9STRA</name>
<evidence type="ECO:0000313" key="5">
    <source>
        <dbReference type="EMBL" id="KAE9311643.1"/>
    </source>
</evidence>
<reference evidence="6 7" key="1">
    <citation type="submission" date="2018-08" db="EMBL/GenBank/DDBJ databases">
        <title>Genomic investigation of the strawberry pathogen Phytophthora fragariae indicates pathogenicity is determined by transcriptional variation in three key races.</title>
        <authorList>
            <person name="Adams T.M."/>
            <person name="Armitage A.D."/>
            <person name="Sobczyk M.K."/>
            <person name="Bates H.J."/>
            <person name="Dunwell J.M."/>
            <person name="Nellist C.F."/>
            <person name="Harrison R.J."/>
        </authorList>
    </citation>
    <scope>NUCLEOTIDE SEQUENCE [LARGE SCALE GENOMIC DNA]</scope>
    <source>
        <strain evidence="5 6">A4</strain>
        <strain evidence="4 7">BC-1</strain>
        <strain evidence="3 10">BC-23</strain>
        <strain evidence="2 8">NOV-5</strain>
        <strain evidence="1 9">NOV-71</strain>
    </source>
</reference>
<dbReference type="EMBL" id="QXGE01000467">
    <property type="protein sequence ID" value="KAE9311643.1"/>
    <property type="molecule type" value="Genomic_DNA"/>
</dbReference>
<evidence type="ECO:0000313" key="10">
    <source>
        <dbReference type="Proteomes" id="UP000476176"/>
    </source>
</evidence>
<evidence type="ECO:0000313" key="9">
    <source>
        <dbReference type="Proteomes" id="UP000441208"/>
    </source>
</evidence>
<evidence type="ECO:0000313" key="6">
    <source>
        <dbReference type="Proteomes" id="UP000437068"/>
    </source>
</evidence>
<evidence type="ECO:0000313" key="8">
    <source>
        <dbReference type="Proteomes" id="UP000440732"/>
    </source>
</evidence>
<dbReference type="Proteomes" id="UP000437068">
    <property type="component" value="Unassembled WGS sequence"/>
</dbReference>
<evidence type="ECO:0000313" key="1">
    <source>
        <dbReference type="EMBL" id="KAE9113856.1"/>
    </source>
</evidence>
<organism evidence="5 6">
    <name type="scientific">Phytophthora fragariae</name>
    <dbReference type="NCBI Taxonomy" id="53985"/>
    <lineage>
        <taxon>Eukaryota</taxon>
        <taxon>Sar</taxon>
        <taxon>Stramenopiles</taxon>
        <taxon>Oomycota</taxon>
        <taxon>Peronosporomycetes</taxon>
        <taxon>Peronosporales</taxon>
        <taxon>Peronosporaceae</taxon>
        <taxon>Phytophthora</taxon>
    </lineage>
</organism>
<dbReference type="EMBL" id="QXGA01000468">
    <property type="protein sequence ID" value="KAE9145476.1"/>
    <property type="molecule type" value="Genomic_DNA"/>
</dbReference>